<evidence type="ECO:0000313" key="1">
    <source>
        <dbReference type="EMBL" id="MBF1383650.1"/>
    </source>
</evidence>
<dbReference type="RefSeq" id="WP_273158408.1">
    <property type="nucleotide sequence ID" value="NZ_JABZSJ010000005.1"/>
</dbReference>
<gene>
    <name evidence="1" type="ORF">HXN26_02135</name>
</gene>
<dbReference type="InterPro" id="IPR011050">
    <property type="entry name" value="Pectin_lyase_fold/virulence"/>
</dbReference>
<dbReference type="SUPFAM" id="SSF51126">
    <property type="entry name" value="Pectin lyase-like"/>
    <property type="match status" value="1"/>
</dbReference>
<evidence type="ECO:0000313" key="2">
    <source>
        <dbReference type="Proteomes" id="UP000771736"/>
    </source>
</evidence>
<comment type="caution">
    <text evidence="1">The sequence shown here is derived from an EMBL/GenBank/DDBJ whole genome shotgun (WGS) entry which is preliminary data.</text>
</comment>
<dbReference type="Proteomes" id="UP000771736">
    <property type="component" value="Unassembled WGS sequence"/>
</dbReference>
<accession>A0A930MY35</accession>
<reference evidence="1" key="1">
    <citation type="submission" date="2020-04" db="EMBL/GenBank/DDBJ databases">
        <title>Deep metagenomics examines the oral microbiome during advanced dental caries in children, revealing novel taxa and co-occurrences with host molecules.</title>
        <authorList>
            <person name="Baker J.L."/>
            <person name="Morton J.T."/>
            <person name="Dinis M."/>
            <person name="Alvarez R."/>
            <person name="Tran N.C."/>
            <person name="Knight R."/>
            <person name="Edlund A."/>
        </authorList>
    </citation>
    <scope>NUCLEOTIDE SEQUENCE</scope>
    <source>
        <strain evidence="1">JCVI_44_bin.5</strain>
    </source>
</reference>
<proteinExistence type="predicted"/>
<organism evidence="1 2">
    <name type="scientific">Prevotella aurantiaca</name>
    <dbReference type="NCBI Taxonomy" id="596085"/>
    <lineage>
        <taxon>Bacteria</taxon>
        <taxon>Pseudomonadati</taxon>
        <taxon>Bacteroidota</taxon>
        <taxon>Bacteroidia</taxon>
        <taxon>Bacteroidales</taxon>
        <taxon>Prevotellaceae</taxon>
        <taxon>Prevotella</taxon>
    </lineage>
</organism>
<sequence length="275" mass="28788">MKINLLKNASTATFIMFATMFFMPAKTIAQSDGDLSIGGEKVTALNANDLSAVAPGVSGTIKYEAKTKTLTLQNATIDTKDKNPIESHIDGLIIKVVGTNTVKSSGFPALLLHKPATIMGEGTLNLGEDGWVGIFLLSTSLTIEDCTVHTKGTKYGINGLGGQNDKVVIKNATVTADGKGNGSIRDISGLTLIGCSIVQPTGAEFDPMLCAVILDDKVVKDKVVISNDPTAIAIPTAETIAAQGIYALNGQRISADLKDLPKGVYIVNGQKVVKK</sequence>
<protein>
    <submittedName>
        <fullName evidence="1">Peptidase</fullName>
    </submittedName>
</protein>
<name>A0A930MY35_9BACT</name>
<dbReference type="EMBL" id="JABZSJ010000005">
    <property type="protein sequence ID" value="MBF1383650.1"/>
    <property type="molecule type" value="Genomic_DNA"/>
</dbReference>
<dbReference type="AlphaFoldDB" id="A0A930MY35"/>